<proteinExistence type="predicted"/>
<reference evidence="2 3" key="1">
    <citation type="submission" date="2019-08" db="EMBL/GenBank/DDBJ databases">
        <title>Whole genome of Aphis craccivora.</title>
        <authorList>
            <person name="Voronova N.V."/>
            <person name="Shulinski R.S."/>
            <person name="Bandarenka Y.V."/>
            <person name="Zhorov D.G."/>
            <person name="Warner D."/>
        </authorList>
    </citation>
    <scope>NUCLEOTIDE SEQUENCE [LARGE SCALE GENOMIC DNA]</scope>
    <source>
        <strain evidence="2">180601</strain>
        <tissue evidence="2">Whole Body</tissue>
    </source>
</reference>
<dbReference type="InterPro" id="IPR018289">
    <property type="entry name" value="MULE_transposase_dom"/>
</dbReference>
<protein>
    <submittedName>
        <fullName evidence="2">MULE domain-containing protein</fullName>
    </submittedName>
</protein>
<organism evidence="2 3">
    <name type="scientific">Aphis craccivora</name>
    <name type="common">Cowpea aphid</name>
    <dbReference type="NCBI Taxonomy" id="307492"/>
    <lineage>
        <taxon>Eukaryota</taxon>
        <taxon>Metazoa</taxon>
        <taxon>Ecdysozoa</taxon>
        <taxon>Arthropoda</taxon>
        <taxon>Hexapoda</taxon>
        <taxon>Insecta</taxon>
        <taxon>Pterygota</taxon>
        <taxon>Neoptera</taxon>
        <taxon>Paraneoptera</taxon>
        <taxon>Hemiptera</taxon>
        <taxon>Sternorrhyncha</taxon>
        <taxon>Aphidomorpha</taxon>
        <taxon>Aphidoidea</taxon>
        <taxon>Aphididae</taxon>
        <taxon>Aphidini</taxon>
        <taxon>Aphis</taxon>
        <taxon>Aphis</taxon>
    </lineage>
</organism>
<keyword evidence="3" id="KW-1185">Reference proteome</keyword>
<dbReference type="Pfam" id="PF10551">
    <property type="entry name" value="MULE"/>
    <property type="match status" value="1"/>
</dbReference>
<dbReference type="OrthoDB" id="6588280at2759"/>
<dbReference type="Proteomes" id="UP000478052">
    <property type="component" value="Unassembled WGS sequence"/>
</dbReference>
<evidence type="ECO:0000313" key="2">
    <source>
        <dbReference type="EMBL" id="KAF0701804.1"/>
    </source>
</evidence>
<name>A0A6G0VQ42_APHCR</name>
<dbReference type="PANTHER" id="PTHR47160:SF10">
    <property type="entry name" value="MULE TRANSPOSASE DOMAIN-CONTAINING PROTEIN"/>
    <property type="match status" value="1"/>
</dbReference>
<dbReference type="PANTHER" id="PTHR47160">
    <property type="entry name" value="PUTATIVE-RELATED"/>
    <property type="match status" value="1"/>
</dbReference>
<evidence type="ECO:0000259" key="1">
    <source>
        <dbReference type="Pfam" id="PF10551"/>
    </source>
</evidence>
<sequence>MSSEIREKKFIEHFWFSFHKKLADDAERWKCTTRGCKAYFKQNSIGERYDEHLDHNHEQLDVSVLRRREISNSLKRKAQENLHERPAKLLRSELVPNDLHVLTTQDVNAIRKTVYYARSKLLPKLPKSTEEAQDALDKIGIKTLTGENFLFHNDTASNIVILTCNTNLNILKNSRSIYVDGTFKCCPKFFYQMFTIHVLHNGYYLPLIYCFLPNKTSVTYGKAFSALCEYIDPQVVFADFEEAIHFAIRKTWPSVKIKGCRFHLGQSWWRKIQSVGLASEFRNKDSEIGKSLKYLFGLPYLPPSEVLKCFTDDLMAMKPIDDKVDKVFDYIFENYMMSDSRFPPEMWAECSSSLALTTNGCESFHSRFNNEFNSAHPNIFKVIDILTEIQSETQIKARSGVNTPKPTKKQELIENIIREFSSNKITTIDYIKKLCIKNLPIL</sequence>
<dbReference type="AlphaFoldDB" id="A0A6G0VQ42"/>
<accession>A0A6G0VQ42</accession>
<gene>
    <name evidence="2" type="ORF">FWK35_00038640</name>
</gene>
<evidence type="ECO:0000313" key="3">
    <source>
        <dbReference type="Proteomes" id="UP000478052"/>
    </source>
</evidence>
<comment type="caution">
    <text evidence="2">The sequence shown here is derived from an EMBL/GenBank/DDBJ whole genome shotgun (WGS) entry which is preliminary data.</text>
</comment>
<dbReference type="EMBL" id="VUJU01014559">
    <property type="protein sequence ID" value="KAF0701804.1"/>
    <property type="molecule type" value="Genomic_DNA"/>
</dbReference>
<feature type="domain" description="MULE transposase" evidence="1">
    <location>
        <begin position="177"/>
        <end position="265"/>
    </location>
</feature>